<keyword evidence="2" id="KW-1185">Reference proteome</keyword>
<sequence length="123" mass="14069">MELVYASEALRSQCTNVKAAKKLFHGDLQLSVSLLSRINALEQADVLKDIVVQPAFHFHKLKHKSGRDLEGYFAIDVRSRRDPWRILLQPLDENGTPYVPCNIDQIAGKVRIIEISEVSRHYE</sequence>
<dbReference type="Gene3D" id="3.30.2310.20">
    <property type="entry name" value="RelE-like"/>
    <property type="match status" value="1"/>
</dbReference>
<name>A0ABR7NQQ7_9FIRM</name>
<proteinExistence type="predicted"/>
<accession>A0ABR7NQQ7</accession>
<evidence type="ECO:0000313" key="1">
    <source>
        <dbReference type="EMBL" id="MBC8598445.1"/>
    </source>
</evidence>
<dbReference type="InterPro" id="IPR035093">
    <property type="entry name" value="RelE/ParE_toxin_dom_sf"/>
</dbReference>
<protein>
    <recommendedName>
        <fullName evidence="3">Plasmid maintenance system killer protein</fullName>
    </recommendedName>
</protein>
<dbReference type="EMBL" id="JACRTJ010000010">
    <property type="protein sequence ID" value="MBC8598445.1"/>
    <property type="molecule type" value="Genomic_DNA"/>
</dbReference>
<dbReference type="Proteomes" id="UP000647491">
    <property type="component" value="Unassembled WGS sequence"/>
</dbReference>
<gene>
    <name evidence="1" type="ORF">H8708_04225</name>
</gene>
<dbReference type="RefSeq" id="WP_262427060.1">
    <property type="nucleotide sequence ID" value="NZ_JACRTJ010000010.1"/>
</dbReference>
<reference evidence="1 2" key="1">
    <citation type="submission" date="2020-08" db="EMBL/GenBank/DDBJ databases">
        <title>Genome public.</title>
        <authorList>
            <person name="Liu C."/>
            <person name="Sun Q."/>
        </authorList>
    </citation>
    <scope>NUCLEOTIDE SEQUENCE [LARGE SCALE GENOMIC DNA]</scope>
    <source>
        <strain evidence="1 2">BX10</strain>
    </source>
</reference>
<organism evidence="1 2">
    <name type="scientific">Enterocloster hominis</name>
    <name type="common">ex Liu et al. 2021</name>
    <dbReference type="NCBI Taxonomy" id="2763663"/>
    <lineage>
        <taxon>Bacteria</taxon>
        <taxon>Bacillati</taxon>
        <taxon>Bacillota</taxon>
        <taxon>Clostridia</taxon>
        <taxon>Lachnospirales</taxon>
        <taxon>Lachnospiraceae</taxon>
        <taxon>Enterocloster</taxon>
    </lineage>
</organism>
<comment type="caution">
    <text evidence="1">The sequence shown here is derived from an EMBL/GenBank/DDBJ whole genome shotgun (WGS) entry which is preliminary data.</text>
</comment>
<evidence type="ECO:0008006" key="3">
    <source>
        <dbReference type="Google" id="ProtNLM"/>
    </source>
</evidence>
<evidence type="ECO:0000313" key="2">
    <source>
        <dbReference type="Proteomes" id="UP000647491"/>
    </source>
</evidence>